<evidence type="ECO:0000313" key="2">
    <source>
        <dbReference type="Proteomes" id="UP000466431"/>
    </source>
</evidence>
<gene>
    <name evidence="1" type="ORF">MCEL_33390</name>
</gene>
<dbReference type="InterPro" id="IPR004401">
    <property type="entry name" value="YbaB/EbfC"/>
</dbReference>
<dbReference type="STRING" id="1249101.BST21_03155"/>
<dbReference type="AlphaFoldDB" id="A0A1X0C1Q1"/>
<dbReference type="Proteomes" id="UP000466431">
    <property type="component" value="Chromosome"/>
</dbReference>
<dbReference type="Pfam" id="PF02575">
    <property type="entry name" value="YbaB_DNA_bd"/>
    <property type="match status" value="1"/>
</dbReference>
<keyword evidence="1" id="KW-0238">DNA-binding</keyword>
<reference evidence="1 2" key="1">
    <citation type="journal article" date="2019" name="Emerg. Microbes Infect.">
        <title>Comprehensive subspecies identification of 175 nontuberculous mycobacteria species based on 7547 genomic profiles.</title>
        <authorList>
            <person name="Matsumoto Y."/>
            <person name="Kinjo T."/>
            <person name="Motooka D."/>
            <person name="Nabeya D."/>
            <person name="Jung N."/>
            <person name="Uechi K."/>
            <person name="Horii T."/>
            <person name="Iida T."/>
            <person name="Fujita J."/>
            <person name="Nakamura S."/>
        </authorList>
    </citation>
    <scope>NUCLEOTIDE SEQUENCE [LARGE SCALE GENOMIC DNA]</scope>
    <source>
        <strain evidence="1 2">JCM 18439</strain>
    </source>
</reference>
<dbReference type="InterPro" id="IPR036894">
    <property type="entry name" value="YbaB-like_sf"/>
</dbReference>
<keyword evidence="2" id="KW-1185">Reference proteome</keyword>
<dbReference type="EMBL" id="AP022591">
    <property type="protein sequence ID" value="BBY45044.1"/>
    <property type="molecule type" value="Genomic_DNA"/>
</dbReference>
<sequence length="113" mass="12467">MSDEMHPEVAAVLQQAQRLQSIMDDQLHRMSTQTFTATDETETVEVTLNGHHHLTGAFIEDGLLRLGVETVQQRLNEALQNANAVASASMEADRERIDAAVAEITDARPGENR</sequence>
<dbReference type="KEGG" id="mcee:MCEL_33390"/>
<dbReference type="RefSeq" id="WP_067225440.1">
    <property type="nucleotide sequence ID" value="NZ_AP022591.1"/>
</dbReference>
<accession>A0A1X0C1Q1</accession>
<name>A0A1X0C1Q1_MYCCF</name>
<dbReference type="GO" id="GO:0003677">
    <property type="term" value="F:DNA binding"/>
    <property type="evidence" value="ECO:0007669"/>
    <property type="project" value="UniProtKB-KW"/>
</dbReference>
<dbReference type="Gene3D" id="3.30.1310.10">
    <property type="entry name" value="Nucleoid-associated protein YbaB-like domain"/>
    <property type="match status" value="1"/>
</dbReference>
<protein>
    <submittedName>
        <fullName evidence="1">DNA-binding protein</fullName>
    </submittedName>
</protein>
<organism evidence="1 2">
    <name type="scientific">Mycolicibacterium celeriflavum</name>
    <name type="common">Mycobacterium celeriflavum</name>
    <dbReference type="NCBI Taxonomy" id="1249101"/>
    <lineage>
        <taxon>Bacteria</taxon>
        <taxon>Bacillati</taxon>
        <taxon>Actinomycetota</taxon>
        <taxon>Actinomycetes</taxon>
        <taxon>Mycobacteriales</taxon>
        <taxon>Mycobacteriaceae</taxon>
        <taxon>Mycolicibacterium</taxon>
    </lineage>
</organism>
<evidence type="ECO:0000313" key="1">
    <source>
        <dbReference type="EMBL" id="BBY45044.1"/>
    </source>
</evidence>
<proteinExistence type="predicted"/>
<dbReference type="SUPFAM" id="SSF82607">
    <property type="entry name" value="YbaB-like"/>
    <property type="match status" value="1"/>
</dbReference>